<organism evidence="5 6">
    <name type="scientific">Nitzschia inconspicua</name>
    <dbReference type="NCBI Taxonomy" id="303405"/>
    <lineage>
        <taxon>Eukaryota</taxon>
        <taxon>Sar</taxon>
        <taxon>Stramenopiles</taxon>
        <taxon>Ochrophyta</taxon>
        <taxon>Bacillariophyta</taxon>
        <taxon>Bacillariophyceae</taxon>
        <taxon>Bacillariophycidae</taxon>
        <taxon>Bacillariales</taxon>
        <taxon>Bacillariaceae</taxon>
        <taxon>Nitzschia</taxon>
    </lineage>
</organism>
<keyword evidence="6" id="KW-1185">Reference proteome</keyword>
<keyword evidence="1 5" id="KW-0645">Protease</keyword>
<feature type="region of interest" description="Disordered" evidence="3">
    <location>
        <begin position="269"/>
        <end position="303"/>
    </location>
</feature>
<dbReference type="PANTHER" id="PTHR47764:SF2">
    <property type="entry name" value="UBIQUITIN-LIKE PROTEASE FAMILY PROFILE DOMAIN-CONTAINING PROTEIN"/>
    <property type="match status" value="1"/>
</dbReference>
<name>A0A9K3Q1K2_9STRA</name>
<feature type="compositionally biased region" description="Low complexity" evidence="3">
    <location>
        <begin position="118"/>
        <end position="132"/>
    </location>
</feature>
<feature type="compositionally biased region" description="Polar residues" evidence="3">
    <location>
        <begin position="93"/>
        <end position="116"/>
    </location>
</feature>
<keyword evidence="2" id="KW-0378">Hydrolase</keyword>
<dbReference type="PROSITE" id="PS50600">
    <property type="entry name" value="ULP_PROTEASE"/>
    <property type="match status" value="1"/>
</dbReference>
<dbReference type="OrthoDB" id="49219at2759"/>
<dbReference type="EMBL" id="JAGRRH010000007">
    <property type="protein sequence ID" value="KAG7367421.1"/>
    <property type="molecule type" value="Genomic_DNA"/>
</dbReference>
<dbReference type="Pfam" id="PF02902">
    <property type="entry name" value="Peptidase_C48"/>
    <property type="match status" value="1"/>
</dbReference>
<evidence type="ECO:0000256" key="3">
    <source>
        <dbReference type="SAM" id="MobiDB-lite"/>
    </source>
</evidence>
<feature type="compositionally biased region" description="Basic and acidic residues" evidence="3">
    <location>
        <begin position="400"/>
        <end position="414"/>
    </location>
</feature>
<feature type="region of interest" description="Disordered" evidence="3">
    <location>
        <begin position="358"/>
        <end position="434"/>
    </location>
</feature>
<dbReference type="AlphaFoldDB" id="A0A9K3Q1K2"/>
<dbReference type="GO" id="GO:0006508">
    <property type="term" value="P:proteolysis"/>
    <property type="evidence" value="ECO:0007669"/>
    <property type="project" value="UniProtKB-KW"/>
</dbReference>
<reference evidence="5" key="1">
    <citation type="journal article" date="2021" name="Sci. Rep.">
        <title>Diploid genomic architecture of Nitzschia inconspicua, an elite biomass production diatom.</title>
        <authorList>
            <person name="Oliver A."/>
            <person name="Podell S."/>
            <person name="Pinowska A."/>
            <person name="Traller J.C."/>
            <person name="Smith S.R."/>
            <person name="McClure R."/>
            <person name="Beliaev A."/>
            <person name="Bohutskyi P."/>
            <person name="Hill E.A."/>
            <person name="Rabines A."/>
            <person name="Zheng H."/>
            <person name="Allen L.Z."/>
            <person name="Kuo A."/>
            <person name="Grigoriev I.V."/>
            <person name="Allen A.E."/>
            <person name="Hazlebeck D."/>
            <person name="Allen E.E."/>
        </authorList>
    </citation>
    <scope>NUCLEOTIDE SEQUENCE</scope>
    <source>
        <strain evidence="5">Hildebrandi</strain>
    </source>
</reference>
<feature type="compositionally biased region" description="Polar residues" evidence="3">
    <location>
        <begin position="417"/>
        <end position="430"/>
    </location>
</feature>
<accession>A0A9K3Q1K2</accession>
<reference evidence="5" key="2">
    <citation type="submission" date="2021-04" db="EMBL/GenBank/DDBJ databases">
        <authorList>
            <person name="Podell S."/>
        </authorList>
    </citation>
    <scope>NUCLEOTIDE SEQUENCE</scope>
    <source>
        <strain evidence="5">Hildebrandi</strain>
    </source>
</reference>
<evidence type="ECO:0000313" key="5">
    <source>
        <dbReference type="EMBL" id="KAG7367421.1"/>
    </source>
</evidence>
<feature type="compositionally biased region" description="Polar residues" evidence="3">
    <location>
        <begin position="40"/>
        <end position="64"/>
    </location>
</feature>
<sequence>MAHSFKRNIVGRAVASDLFAADDQYDFSQVDRPKKKPSFPQRTSDLKQISSLEMARQRQQSRPGSANRLGAELQNRPRHGQPPPSKIHRPWKNHSSPATPIRSPSWNVRHNNTRSACESESAPDAATTAADPIDLCESGEDTDKGEEAKDDVGGKKRTSPQNVKENAKSSESEVAPQLPLVDTQAPKNPPAKRAKLCDDTTANMQTTRLTPLGTIDLSIDDEKATVHARAQMDTLGSVPRKMGGRTKFLPANHSQGFEKLTVPKLKQCDTRPKNRTAMSRIEDSLIKGSELSSSPKPSRDTSKEIMEKVQEVASATSMYDGSCRSIRSPVVERSSEPEESRLWHRNTFSLKKINSYPKKMKRHGKPIEIGQSFSRHDQKRIPSPRQNTCIDYSHDGTQNDDTRRLTRASARLDEPSSGGTQVRRSSQSQGKIPPETIEILTSDEEEDPNVSKFDFVRILVDGQLKSDSNCNLVFDNESKVIRISYKSGKKVRGYVISEQDIMECCYYLSPLPQHGDGDGGSNEEMSVLMELETYAILSLTVNSHVFHQEVTSPRKDTESEGKRILIQFEEEEEFQDLLVSMSDAGLTLEAVGKDAVDLPTLAKEAEKLRMCRSSVSRTRRKNPFSSGKAKDDILLVYPFAEDRSKIEAAVQTLNIFSTQRDSKDLDDSAQTHFSANPIEFHQRSHYITVRVKDYDRLEPEVWLNDSLIDFFMLWISRDICNIHASDVHFFTSHFYSTLARKGSKGVTSWTAKKNIDIFKKKLIFIPINKSMHWSLCVVINPGEIINYYSKQEPSSKMPCLICLDSLQMHCPLGTKRNIMRWLNSEWLRLRSTTEGTGPFDDQSLQVFTPKVPLQNNGSDCGVFVCRYSLGLYNLRHLDFTEQDIFAGKKPKDNRRGKEGFLDIITRGDEFKFNVRDIKKMRREFQKLIEHLSKLYSQWQKKQKRSIDAAKKECRKDWTREVAGRSNESIDEKKIKTSSSAGLKERNEKTETLVETPFQAILTSIGHPAFNGRLASCETNLNASLPSVDRTISHVSDHGKCDASSSLTLPPVYARVRRCPEDVSLENGHFESDPENCLTTGDADHDGSIEMLEQLSCNKSQSEFITT</sequence>
<evidence type="ECO:0000256" key="2">
    <source>
        <dbReference type="ARBA" id="ARBA00022801"/>
    </source>
</evidence>
<feature type="compositionally biased region" description="Basic and acidic residues" evidence="3">
    <location>
        <begin position="964"/>
        <end position="974"/>
    </location>
</feature>
<feature type="region of interest" description="Disordered" evidence="3">
    <location>
        <begin position="29"/>
        <end position="195"/>
    </location>
</feature>
<feature type="compositionally biased region" description="Basic and acidic residues" evidence="3">
    <location>
        <begin position="141"/>
        <end position="154"/>
    </location>
</feature>
<dbReference type="Proteomes" id="UP000693970">
    <property type="component" value="Unassembled WGS sequence"/>
</dbReference>
<feature type="domain" description="Ubiquitin-like protease family profile" evidence="4">
    <location>
        <begin position="687"/>
        <end position="871"/>
    </location>
</feature>
<dbReference type="PANTHER" id="PTHR47764">
    <property type="entry name" value="UBIQUITIN-LIKE-SPECIFIC PROTEASE 2B-RELATED"/>
    <property type="match status" value="1"/>
</dbReference>
<dbReference type="GO" id="GO:0008234">
    <property type="term" value="F:cysteine-type peptidase activity"/>
    <property type="evidence" value="ECO:0007669"/>
    <property type="project" value="InterPro"/>
</dbReference>
<gene>
    <name evidence="5" type="ORF">IV203_030092</name>
</gene>
<evidence type="ECO:0000313" key="6">
    <source>
        <dbReference type="Proteomes" id="UP000693970"/>
    </source>
</evidence>
<dbReference type="InterPro" id="IPR003653">
    <property type="entry name" value="Peptidase_C48_C"/>
</dbReference>
<evidence type="ECO:0000259" key="4">
    <source>
        <dbReference type="PROSITE" id="PS50600"/>
    </source>
</evidence>
<feature type="region of interest" description="Disordered" evidence="3">
    <location>
        <begin position="964"/>
        <end position="989"/>
    </location>
</feature>
<protein>
    <submittedName>
        <fullName evidence="5">Ulp1 protease family protein</fullName>
    </submittedName>
</protein>
<comment type="caution">
    <text evidence="5">The sequence shown here is derived from an EMBL/GenBank/DDBJ whole genome shotgun (WGS) entry which is preliminary data.</text>
</comment>
<proteinExistence type="predicted"/>
<evidence type="ECO:0000256" key="1">
    <source>
        <dbReference type="ARBA" id="ARBA00022670"/>
    </source>
</evidence>